<sequence length="124" mass="13935">MGWSECMDWNGRGCFSTPRLGLQGLPLFLYVFLSFLALLFFSFCSSSETEIRFSGNVDGSLETGGLPCPCSKAQTLFSLLLFCSEDELRWQGCCYCCCCRCCFTVDRTREDTDTHIAHTDTLGR</sequence>
<proteinExistence type="predicted"/>
<gene>
    <name evidence="2" type="ORF">EI97DRAFT_239604</name>
</gene>
<dbReference type="AlphaFoldDB" id="A0A6A6J6X5"/>
<protein>
    <submittedName>
        <fullName evidence="2">Uncharacterized protein</fullName>
    </submittedName>
</protein>
<evidence type="ECO:0000313" key="3">
    <source>
        <dbReference type="Proteomes" id="UP000800097"/>
    </source>
</evidence>
<dbReference type="Proteomes" id="UP000800097">
    <property type="component" value="Unassembled WGS sequence"/>
</dbReference>
<evidence type="ECO:0000313" key="2">
    <source>
        <dbReference type="EMBL" id="KAF2271903.1"/>
    </source>
</evidence>
<evidence type="ECO:0000256" key="1">
    <source>
        <dbReference type="SAM" id="Phobius"/>
    </source>
</evidence>
<organism evidence="2 3">
    <name type="scientific">Westerdykella ornata</name>
    <dbReference type="NCBI Taxonomy" id="318751"/>
    <lineage>
        <taxon>Eukaryota</taxon>
        <taxon>Fungi</taxon>
        <taxon>Dikarya</taxon>
        <taxon>Ascomycota</taxon>
        <taxon>Pezizomycotina</taxon>
        <taxon>Dothideomycetes</taxon>
        <taxon>Pleosporomycetidae</taxon>
        <taxon>Pleosporales</taxon>
        <taxon>Sporormiaceae</taxon>
        <taxon>Westerdykella</taxon>
    </lineage>
</organism>
<name>A0A6A6J6X5_WESOR</name>
<keyword evidence="1" id="KW-1133">Transmembrane helix</keyword>
<keyword evidence="3" id="KW-1185">Reference proteome</keyword>
<reference evidence="2" key="1">
    <citation type="journal article" date="2020" name="Stud. Mycol.">
        <title>101 Dothideomycetes genomes: a test case for predicting lifestyles and emergence of pathogens.</title>
        <authorList>
            <person name="Haridas S."/>
            <person name="Albert R."/>
            <person name="Binder M."/>
            <person name="Bloem J."/>
            <person name="Labutti K."/>
            <person name="Salamov A."/>
            <person name="Andreopoulos B."/>
            <person name="Baker S."/>
            <person name="Barry K."/>
            <person name="Bills G."/>
            <person name="Bluhm B."/>
            <person name="Cannon C."/>
            <person name="Castanera R."/>
            <person name="Culley D."/>
            <person name="Daum C."/>
            <person name="Ezra D."/>
            <person name="Gonzalez J."/>
            <person name="Henrissat B."/>
            <person name="Kuo A."/>
            <person name="Liang C."/>
            <person name="Lipzen A."/>
            <person name="Lutzoni F."/>
            <person name="Magnuson J."/>
            <person name="Mondo S."/>
            <person name="Nolan M."/>
            <person name="Ohm R."/>
            <person name="Pangilinan J."/>
            <person name="Park H.-J."/>
            <person name="Ramirez L."/>
            <person name="Alfaro M."/>
            <person name="Sun H."/>
            <person name="Tritt A."/>
            <person name="Yoshinaga Y."/>
            <person name="Zwiers L.-H."/>
            <person name="Turgeon B."/>
            <person name="Goodwin S."/>
            <person name="Spatafora J."/>
            <person name="Crous P."/>
            <person name="Grigoriev I."/>
        </authorList>
    </citation>
    <scope>NUCLEOTIDE SEQUENCE</scope>
    <source>
        <strain evidence="2">CBS 379.55</strain>
    </source>
</reference>
<accession>A0A6A6J6X5</accession>
<keyword evidence="1" id="KW-0812">Transmembrane</keyword>
<dbReference type="GeneID" id="54547217"/>
<keyword evidence="1" id="KW-0472">Membrane</keyword>
<feature type="transmembrane region" description="Helical" evidence="1">
    <location>
        <begin position="27"/>
        <end position="44"/>
    </location>
</feature>
<dbReference type="EMBL" id="ML986530">
    <property type="protein sequence ID" value="KAF2271903.1"/>
    <property type="molecule type" value="Genomic_DNA"/>
</dbReference>
<dbReference type="RefSeq" id="XP_033649442.1">
    <property type="nucleotide sequence ID" value="XM_033794042.1"/>
</dbReference>